<evidence type="ECO:0000256" key="1">
    <source>
        <dbReference type="SAM" id="MobiDB-lite"/>
    </source>
</evidence>
<proteinExistence type="predicted"/>
<feature type="compositionally biased region" description="Polar residues" evidence="1">
    <location>
        <begin position="445"/>
        <end position="454"/>
    </location>
</feature>
<protein>
    <submittedName>
        <fullName evidence="2">Uncharacterized protein</fullName>
    </submittedName>
</protein>
<organism evidence="2 3">
    <name type="scientific">Rhododendron simsii</name>
    <name type="common">Sims's rhododendron</name>
    <dbReference type="NCBI Taxonomy" id="118357"/>
    <lineage>
        <taxon>Eukaryota</taxon>
        <taxon>Viridiplantae</taxon>
        <taxon>Streptophyta</taxon>
        <taxon>Embryophyta</taxon>
        <taxon>Tracheophyta</taxon>
        <taxon>Spermatophyta</taxon>
        <taxon>Magnoliopsida</taxon>
        <taxon>eudicotyledons</taxon>
        <taxon>Gunneridae</taxon>
        <taxon>Pentapetalae</taxon>
        <taxon>asterids</taxon>
        <taxon>Ericales</taxon>
        <taxon>Ericaceae</taxon>
        <taxon>Ericoideae</taxon>
        <taxon>Rhodoreae</taxon>
        <taxon>Rhododendron</taxon>
    </lineage>
</organism>
<feature type="region of interest" description="Disordered" evidence="1">
    <location>
        <begin position="119"/>
        <end position="285"/>
    </location>
</feature>
<accession>A0A834GUR4</accession>
<dbReference type="InterPro" id="IPR040276">
    <property type="entry name" value="At4g26450-like"/>
</dbReference>
<name>A0A834GUR4_RHOSS</name>
<reference evidence="2" key="1">
    <citation type="submission" date="2019-11" db="EMBL/GenBank/DDBJ databases">
        <authorList>
            <person name="Liu Y."/>
            <person name="Hou J."/>
            <person name="Li T.-Q."/>
            <person name="Guan C.-H."/>
            <person name="Wu X."/>
            <person name="Wu H.-Z."/>
            <person name="Ling F."/>
            <person name="Zhang R."/>
            <person name="Shi X.-G."/>
            <person name="Ren J.-P."/>
            <person name="Chen E.-F."/>
            <person name="Sun J.-M."/>
        </authorList>
    </citation>
    <scope>NUCLEOTIDE SEQUENCE</scope>
    <source>
        <strain evidence="2">Adult_tree_wgs_1</strain>
        <tissue evidence="2">Leaves</tissue>
    </source>
</reference>
<dbReference type="OrthoDB" id="765741at2759"/>
<feature type="compositionally biased region" description="Basic and acidic residues" evidence="1">
    <location>
        <begin position="474"/>
        <end position="494"/>
    </location>
</feature>
<dbReference type="PANTHER" id="PTHR36056">
    <property type="entry name" value="PROTEIN, PUTATIVE-RELATED"/>
    <property type="match status" value="1"/>
</dbReference>
<dbReference type="EMBL" id="WJXA01000006">
    <property type="protein sequence ID" value="KAF7141471.1"/>
    <property type="molecule type" value="Genomic_DNA"/>
</dbReference>
<dbReference type="Proteomes" id="UP000626092">
    <property type="component" value="Unassembled WGS sequence"/>
</dbReference>
<dbReference type="AlphaFoldDB" id="A0A834GUR4"/>
<feature type="compositionally biased region" description="Polar residues" evidence="1">
    <location>
        <begin position="248"/>
        <end position="261"/>
    </location>
</feature>
<dbReference type="PANTHER" id="PTHR36056:SF1">
    <property type="entry name" value="PROTEIN, PUTATIVE-RELATED"/>
    <property type="match status" value="1"/>
</dbReference>
<evidence type="ECO:0000313" key="2">
    <source>
        <dbReference type="EMBL" id="KAF7141471.1"/>
    </source>
</evidence>
<sequence length="796" mass="86833">MHPRHRSPGNGYRSSPMGIGGVAAASRISPESSMRGHGMYNSDYRGYNRGLGRGQPKPFQAAQPPPPPLPPPPRRTDIFMEAGRLATEYLVSKGLLPPNVVSGRLQNGSLKNQVGEFQGFRPQEGDSMNLTPDGRSSALARLGNASDAGSGRRRFGDEYNNPTGSRSYMRGRRRTGSFKNYGSDWGQGMGRSGSFPDKARTPSDVEGDVESLSGYPEQQAGNGVVNDEQMSESAPKIDGAGDSESGLEKSQLQDDTSTKVSSDIGKDPPPENNVELAKMSDDVKLSNEDTIELMDATGSDQVENRSEMKNAPIEHFAVEGDCVNKNGGSLLSLCRFAKIPTKTRSSLTARGLKVDPVPATEEIKNCDKGQEENNSDVGPLMETEVSVKDVSVDASSVDASSNQIPHPKYLDSDIIDAPVIMSVEDAGELAPVYDNQEKFLRSQSFPDGSFVNKQESSEEPPGFGSCSSMIMVEGGEKRTAEQTDSREGTKKPREWVPSVGAQSDEYSHLPYTKGEQLVSQEGRKLPEDEVILAEEQERPVDMSLYQSGDAGPCIDYSEEKQLFPSSFKICDLNLMEVSEVSEKPHCDPMIIFPSIPEIKAEATPVDVDLSISNICNISGKYGIRGADGKEVEVIDLENDSLQEDNAFNDTERKEETEFTGLESFPNHAQGTNDISDAQDGYGLMFSELLGTDISNCSSVPADIDSLHNDMALHNGEGILGDDESIYMSLGEIPINIKSVGGCSYCIFLSPLMFDLTGFEFKKMCFHFEWEWEWECELREGPGRGFSGIFGLKNRDE</sequence>
<feature type="compositionally biased region" description="Pro residues" evidence="1">
    <location>
        <begin position="63"/>
        <end position="73"/>
    </location>
</feature>
<comment type="caution">
    <text evidence="2">The sequence shown here is derived from an EMBL/GenBank/DDBJ whole genome shotgun (WGS) entry which is preliminary data.</text>
</comment>
<feature type="region of interest" description="Disordered" evidence="1">
    <location>
        <begin position="1"/>
        <end position="77"/>
    </location>
</feature>
<gene>
    <name evidence="2" type="ORF">RHSIM_Rhsim06G0235600</name>
</gene>
<feature type="region of interest" description="Disordered" evidence="1">
    <location>
        <begin position="445"/>
        <end position="506"/>
    </location>
</feature>
<keyword evidence="3" id="KW-1185">Reference proteome</keyword>
<evidence type="ECO:0000313" key="3">
    <source>
        <dbReference type="Proteomes" id="UP000626092"/>
    </source>
</evidence>